<keyword evidence="1" id="KW-0808">Transferase</keyword>
<dbReference type="Proteomes" id="UP000486602">
    <property type="component" value="Unassembled WGS sequence"/>
</dbReference>
<protein>
    <submittedName>
        <fullName evidence="1">Glycosyltransferase family 4 protein</fullName>
    </submittedName>
</protein>
<dbReference type="EMBL" id="JAAGVY010000019">
    <property type="protein sequence ID" value="NEN24052.1"/>
    <property type="molecule type" value="Genomic_DNA"/>
</dbReference>
<dbReference type="Gene3D" id="3.40.50.2000">
    <property type="entry name" value="Glycogen Phosphorylase B"/>
    <property type="match status" value="1"/>
</dbReference>
<dbReference type="RefSeq" id="WP_163285448.1">
    <property type="nucleotide sequence ID" value="NZ_JAAGVY010000019.1"/>
</dbReference>
<dbReference type="GO" id="GO:0016740">
    <property type="term" value="F:transferase activity"/>
    <property type="evidence" value="ECO:0007669"/>
    <property type="project" value="UniProtKB-KW"/>
</dbReference>
<organism evidence="1 2">
    <name type="scientific">Cryomorpha ignava</name>
    <dbReference type="NCBI Taxonomy" id="101383"/>
    <lineage>
        <taxon>Bacteria</taxon>
        <taxon>Pseudomonadati</taxon>
        <taxon>Bacteroidota</taxon>
        <taxon>Flavobacteriia</taxon>
        <taxon>Flavobacteriales</taxon>
        <taxon>Cryomorphaceae</taxon>
        <taxon>Cryomorpha</taxon>
    </lineage>
</organism>
<keyword evidence="2" id="KW-1185">Reference proteome</keyword>
<comment type="caution">
    <text evidence="1">The sequence shown here is derived from an EMBL/GenBank/DDBJ whole genome shotgun (WGS) entry which is preliminary data.</text>
</comment>
<gene>
    <name evidence="1" type="ORF">G3O08_11130</name>
</gene>
<evidence type="ECO:0000313" key="1">
    <source>
        <dbReference type="EMBL" id="NEN24052.1"/>
    </source>
</evidence>
<dbReference type="AlphaFoldDB" id="A0A7K3WT52"/>
<reference evidence="1 2" key="1">
    <citation type="submission" date="2020-02" db="EMBL/GenBank/DDBJ databases">
        <title>Out from the shadows clarifying the taxonomy of the family Cryomorphaceae and related taxa by utilizing the GTDB taxonomic framework.</title>
        <authorList>
            <person name="Bowman J.P."/>
        </authorList>
    </citation>
    <scope>NUCLEOTIDE SEQUENCE [LARGE SCALE GENOMIC DNA]</scope>
    <source>
        <strain evidence="1 2">QSSC 1-22</strain>
    </source>
</reference>
<evidence type="ECO:0000313" key="2">
    <source>
        <dbReference type="Proteomes" id="UP000486602"/>
    </source>
</evidence>
<dbReference type="SUPFAM" id="SSF53756">
    <property type="entry name" value="UDP-Glycosyltransferase/glycogen phosphorylase"/>
    <property type="match status" value="1"/>
</dbReference>
<proteinExistence type="predicted"/>
<sequence>MQRPGDIQKRVLIVSHTFPPADGIGGRRWAKFAKYLKRKGVEIEVISAKLPESSSQLWLDDAKEIKQYHYRNKYPAILSKTPSNIFQKLSYRWSLTKAMLKADGTPYDRALYDEKAFLEILEERLTAFNPHALIVSSPPVNLVFYAAKIRSKYPEIQFIADFRDPWLDGDFYGYGNLRTKALEAEKAKENFIVGEYDKIVSPWQLVVDGFKNRYPAKKSKFRLLPHGWDQDDIQIDKKLKPELDLIYGGNLYKGFEPLLAFLFRFSADKRLRIEVYSKSEVPKRLLNSRGDMKVRNAIPVKDFFNRIQQTKNLILLIPEGLKDGFPTKILEFAATGKPIIAVGYAGTLSEQIIQKGLGTFVALDKLETEFEPALKRLSKFKPDLTWIENHRLDKITNELVGILEEKGSIEIGE</sequence>
<name>A0A7K3WT52_9FLAO</name>
<accession>A0A7K3WT52</accession>